<dbReference type="AlphaFoldDB" id="A0A1G7EB20"/>
<name>A0A1G7EB20_9RHOB</name>
<evidence type="ECO:0000256" key="1">
    <source>
        <dbReference type="SAM" id="Phobius"/>
    </source>
</evidence>
<gene>
    <name evidence="3" type="ORF">SAMN04488105_105249</name>
</gene>
<proteinExistence type="predicted"/>
<keyword evidence="1" id="KW-0472">Membrane</keyword>
<dbReference type="RefSeq" id="WP_242661670.1">
    <property type="nucleotide sequence ID" value="NZ_FNAV01000005.1"/>
</dbReference>
<keyword evidence="1" id="KW-0812">Transmembrane</keyword>
<keyword evidence="4" id="KW-1185">Reference proteome</keyword>
<feature type="chain" id="PRO_5011775382" evidence="2">
    <location>
        <begin position="20"/>
        <end position="213"/>
    </location>
</feature>
<dbReference type="InterPro" id="IPR022472">
    <property type="entry name" value="VPLPA-CTERM"/>
</dbReference>
<keyword evidence="2" id="KW-0732">Signal</keyword>
<evidence type="ECO:0000313" key="4">
    <source>
        <dbReference type="Proteomes" id="UP000198994"/>
    </source>
</evidence>
<sequence length="213" mass="21661">MAGLLGAGVLLGGSQQANAVTFGFDTIAGGSTAGDAYASNFTLDVTDLGAGKALFQIVSAAAPAMNYFIRTVFVDDSSPSDFSGVPQTNDAAETVGTVNMIRSKGGTLPQGSNVGFTLTFKYNRLWPGDFNGIQQAETAGFIFDIAGDFGSLISALTSGELRFGLHLQGLSGGASDSCVNSVTPVPLPAAGILLIGALGGLGFAPRRRKRMAA</sequence>
<accession>A0A1G7EB20</accession>
<keyword evidence="1" id="KW-1133">Transmembrane helix</keyword>
<protein>
    <submittedName>
        <fullName evidence="3">VPLPA-CTERM protein sorting domain-containing protein</fullName>
    </submittedName>
</protein>
<feature type="transmembrane region" description="Helical" evidence="1">
    <location>
        <begin position="185"/>
        <end position="204"/>
    </location>
</feature>
<evidence type="ECO:0000313" key="3">
    <source>
        <dbReference type="EMBL" id="SDE60859.1"/>
    </source>
</evidence>
<dbReference type="EMBL" id="FNAV01000005">
    <property type="protein sequence ID" value="SDE60859.1"/>
    <property type="molecule type" value="Genomic_DNA"/>
</dbReference>
<reference evidence="4" key="1">
    <citation type="submission" date="2016-10" db="EMBL/GenBank/DDBJ databases">
        <authorList>
            <person name="Varghese N."/>
            <person name="Submissions S."/>
        </authorList>
    </citation>
    <scope>NUCLEOTIDE SEQUENCE [LARGE SCALE GENOMIC DNA]</scope>
    <source>
        <strain evidence="4">DSM 10146</strain>
    </source>
</reference>
<dbReference type="Proteomes" id="UP000198994">
    <property type="component" value="Unassembled WGS sequence"/>
</dbReference>
<feature type="signal peptide" evidence="2">
    <location>
        <begin position="1"/>
        <end position="19"/>
    </location>
</feature>
<dbReference type="NCBIfam" id="TIGR03370">
    <property type="entry name" value="VPLPA-CTERM"/>
    <property type="match status" value="1"/>
</dbReference>
<organism evidence="3 4">
    <name type="scientific">Salipiger thiooxidans</name>
    <dbReference type="NCBI Taxonomy" id="282683"/>
    <lineage>
        <taxon>Bacteria</taxon>
        <taxon>Pseudomonadati</taxon>
        <taxon>Pseudomonadota</taxon>
        <taxon>Alphaproteobacteria</taxon>
        <taxon>Rhodobacterales</taxon>
        <taxon>Roseobacteraceae</taxon>
        <taxon>Salipiger</taxon>
    </lineage>
</organism>
<evidence type="ECO:0000256" key="2">
    <source>
        <dbReference type="SAM" id="SignalP"/>
    </source>
</evidence>